<organism evidence="1 2">
    <name type="scientific">Actinocorallia aurantiaca</name>
    <dbReference type="NCBI Taxonomy" id="46204"/>
    <lineage>
        <taxon>Bacteria</taxon>
        <taxon>Bacillati</taxon>
        <taxon>Actinomycetota</taxon>
        <taxon>Actinomycetes</taxon>
        <taxon>Streptosporangiales</taxon>
        <taxon>Thermomonosporaceae</taxon>
        <taxon>Actinocorallia</taxon>
    </lineage>
</organism>
<keyword evidence="2" id="KW-1185">Reference proteome</keyword>
<dbReference type="PANTHER" id="PTHR43187:SF2">
    <property type="entry name" value="GAMMA-GLUTAMYL-HERCYNYLCYSTEINE SULFOXIDE HYDROLASE"/>
    <property type="match status" value="1"/>
</dbReference>
<dbReference type="EMBL" id="BAAATZ010000019">
    <property type="protein sequence ID" value="GAA2731346.1"/>
    <property type="molecule type" value="Genomic_DNA"/>
</dbReference>
<gene>
    <name evidence="1" type="primary">egtC_2</name>
    <name evidence="1" type="ORF">GCM10010439_46560</name>
</gene>
<dbReference type="SUPFAM" id="SSF56235">
    <property type="entry name" value="N-terminal nucleophile aminohydrolases (Ntn hydrolases)"/>
    <property type="match status" value="1"/>
</dbReference>
<dbReference type="Proteomes" id="UP001501842">
    <property type="component" value="Unassembled WGS sequence"/>
</dbReference>
<name>A0ABN3UEN9_9ACTN</name>
<reference evidence="1 2" key="1">
    <citation type="journal article" date="2019" name="Int. J. Syst. Evol. Microbiol.">
        <title>The Global Catalogue of Microorganisms (GCM) 10K type strain sequencing project: providing services to taxonomists for standard genome sequencing and annotation.</title>
        <authorList>
            <consortium name="The Broad Institute Genomics Platform"/>
            <consortium name="The Broad Institute Genome Sequencing Center for Infectious Disease"/>
            <person name="Wu L."/>
            <person name="Ma J."/>
        </authorList>
    </citation>
    <scope>NUCLEOTIDE SEQUENCE [LARGE SCALE GENOMIC DNA]</scope>
    <source>
        <strain evidence="1 2">JCM 8201</strain>
    </source>
</reference>
<dbReference type="PANTHER" id="PTHR43187">
    <property type="entry name" value="GLUTAMINE AMIDOTRANSFERASE DUG3-RELATED"/>
    <property type="match status" value="1"/>
</dbReference>
<accession>A0ABN3UEN9</accession>
<protein>
    <submittedName>
        <fullName evidence="1">Ergothioneine biosynthesis protein EgtC</fullName>
    </submittedName>
</protein>
<dbReference type="RefSeq" id="WP_344452785.1">
    <property type="nucleotide sequence ID" value="NZ_BAAATZ010000019.1"/>
</dbReference>
<proteinExistence type="predicted"/>
<evidence type="ECO:0000313" key="2">
    <source>
        <dbReference type="Proteomes" id="UP001501842"/>
    </source>
</evidence>
<evidence type="ECO:0000313" key="1">
    <source>
        <dbReference type="EMBL" id="GAA2731346.1"/>
    </source>
</evidence>
<dbReference type="InterPro" id="IPR029055">
    <property type="entry name" value="Ntn_hydrolases_N"/>
</dbReference>
<sequence>MCRHFAWLGVDRSVKELVLDPPYGLPKQAARPRWQHIDLINQDGFGVGWFPAPGKAVNYRRVGPIEADHEFPMLAASVVADCVIGAARGASPGMPIEAEATAPFTNGSALMSLNGHLNVGLAASLLEPGFTPESTCDAAFLAALLWQRLHAGSQVTAAVPELVRDIAALDQNACLNILATDGLTLVATTWGETLCYRSDEQGTLLASEPFDDEDGWIRVPDRQLVIADPLGVTVMPLRVELPHQETGSEQPSSVPDPI</sequence>
<dbReference type="Gene3D" id="3.60.20.10">
    <property type="entry name" value="Glutamine Phosphoribosylpyrophosphate, subunit 1, domain 1"/>
    <property type="match status" value="1"/>
</dbReference>
<dbReference type="InterPro" id="IPR052373">
    <property type="entry name" value="Gamma-glu_amide_hydrolase"/>
</dbReference>
<comment type="caution">
    <text evidence="1">The sequence shown here is derived from an EMBL/GenBank/DDBJ whole genome shotgun (WGS) entry which is preliminary data.</text>
</comment>
<dbReference type="CDD" id="cd01908">
    <property type="entry name" value="YafJ"/>
    <property type="match status" value="1"/>
</dbReference>